<accession>A0ABQ9G9E9</accession>
<feature type="transmembrane region" description="Helical" evidence="1">
    <location>
        <begin position="189"/>
        <end position="213"/>
    </location>
</feature>
<reference evidence="2 3" key="1">
    <citation type="submission" date="2023-02" db="EMBL/GenBank/DDBJ databases">
        <title>LHISI_Scaffold_Assembly.</title>
        <authorList>
            <person name="Stuart O.P."/>
            <person name="Cleave R."/>
            <person name="Magrath M.J.L."/>
            <person name="Mikheyev A.S."/>
        </authorList>
    </citation>
    <scope>NUCLEOTIDE SEQUENCE [LARGE SCALE GENOMIC DNA]</scope>
    <source>
        <strain evidence="2">Daus_M_001</strain>
        <tissue evidence="2">Leg muscle</tissue>
    </source>
</reference>
<evidence type="ECO:0000256" key="1">
    <source>
        <dbReference type="SAM" id="Phobius"/>
    </source>
</evidence>
<sequence length="277" mass="31601">MNAVKYRVLPGVVWTNRRTMVSSNTDVNRTGVPVRFRKQRSVKERQFPRFRHRVEEAIRATMARASYVLSPPRTKHSIPVQDFCRATSDYAILGAEFVIISLRASLQVNRWQHGLCRRRPASEHRSIVKTQITLVAGSERRTRRSTVETVLCANGGPICDRKPKCFRTSSSRKPHIYWHWRQGLPELPMFSNTAVSVVLVSVYPLIIVLLVLATPNTPTVLCVVYYWLAAGQWSHALTVLQSESVPRIAPDFTAPSLLAWSGERVSHRFRRLLTSRS</sequence>
<comment type="caution">
    <text evidence="2">The sequence shown here is derived from an EMBL/GenBank/DDBJ whole genome shotgun (WGS) entry which is preliminary data.</text>
</comment>
<keyword evidence="1" id="KW-0472">Membrane</keyword>
<evidence type="ECO:0000313" key="3">
    <source>
        <dbReference type="Proteomes" id="UP001159363"/>
    </source>
</evidence>
<proteinExistence type="predicted"/>
<keyword evidence="1" id="KW-0812">Transmembrane</keyword>
<keyword evidence="1" id="KW-1133">Transmembrane helix</keyword>
<name>A0ABQ9G9E9_9NEOP</name>
<evidence type="ECO:0000313" key="2">
    <source>
        <dbReference type="EMBL" id="KAJ8869031.1"/>
    </source>
</evidence>
<organism evidence="2 3">
    <name type="scientific">Dryococelus australis</name>
    <dbReference type="NCBI Taxonomy" id="614101"/>
    <lineage>
        <taxon>Eukaryota</taxon>
        <taxon>Metazoa</taxon>
        <taxon>Ecdysozoa</taxon>
        <taxon>Arthropoda</taxon>
        <taxon>Hexapoda</taxon>
        <taxon>Insecta</taxon>
        <taxon>Pterygota</taxon>
        <taxon>Neoptera</taxon>
        <taxon>Polyneoptera</taxon>
        <taxon>Phasmatodea</taxon>
        <taxon>Verophasmatodea</taxon>
        <taxon>Anareolatae</taxon>
        <taxon>Phasmatidae</taxon>
        <taxon>Eurycanthinae</taxon>
        <taxon>Dryococelus</taxon>
    </lineage>
</organism>
<dbReference type="EMBL" id="JARBHB010000014">
    <property type="protein sequence ID" value="KAJ8869031.1"/>
    <property type="molecule type" value="Genomic_DNA"/>
</dbReference>
<keyword evidence="3" id="KW-1185">Reference proteome</keyword>
<protein>
    <submittedName>
        <fullName evidence="2">Uncharacterized protein</fullName>
    </submittedName>
</protein>
<dbReference type="Proteomes" id="UP001159363">
    <property type="component" value="Chromosome 13"/>
</dbReference>
<gene>
    <name evidence="2" type="ORF">PR048_030581</name>
</gene>